<dbReference type="OrthoDB" id="9793115at2"/>
<dbReference type="InterPro" id="IPR029033">
    <property type="entry name" value="His_PPase_superfam"/>
</dbReference>
<dbReference type="PANTHER" id="PTHR48100:SF1">
    <property type="entry name" value="HISTIDINE PHOSPHATASE FAMILY PROTEIN-RELATED"/>
    <property type="match status" value="1"/>
</dbReference>
<feature type="region of interest" description="Disordered" evidence="3">
    <location>
        <begin position="210"/>
        <end position="248"/>
    </location>
</feature>
<dbReference type="PANTHER" id="PTHR48100">
    <property type="entry name" value="BROAD-SPECIFICITY PHOSPHATASE YOR283W-RELATED"/>
    <property type="match status" value="1"/>
</dbReference>
<feature type="active site" description="Tele-phosphohistidine intermediate" evidence="1">
    <location>
        <position position="28"/>
    </location>
</feature>
<feature type="binding site" evidence="2">
    <location>
        <position position="77"/>
    </location>
    <ligand>
        <name>substrate</name>
    </ligand>
</feature>
<evidence type="ECO:0000256" key="1">
    <source>
        <dbReference type="PIRSR" id="PIRSR613078-1"/>
    </source>
</evidence>
<feature type="region of interest" description="Disordered" evidence="3">
    <location>
        <begin position="1"/>
        <end position="20"/>
    </location>
</feature>
<dbReference type="CDD" id="cd07067">
    <property type="entry name" value="HP_PGM_like"/>
    <property type="match status" value="1"/>
</dbReference>
<dbReference type="SMART" id="SM00855">
    <property type="entry name" value="PGAM"/>
    <property type="match status" value="1"/>
</dbReference>
<comment type="caution">
    <text evidence="4">The sequence shown here is derived from an EMBL/GenBank/DDBJ whole genome shotgun (WGS) entry which is preliminary data.</text>
</comment>
<dbReference type="Gene3D" id="3.40.50.1240">
    <property type="entry name" value="Phosphoglycerate mutase-like"/>
    <property type="match status" value="1"/>
</dbReference>
<feature type="compositionally biased region" description="Basic and acidic residues" evidence="3">
    <location>
        <begin position="238"/>
        <end position="248"/>
    </location>
</feature>
<evidence type="ECO:0000256" key="3">
    <source>
        <dbReference type="SAM" id="MobiDB-lite"/>
    </source>
</evidence>
<evidence type="ECO:0000256" key="2">
    <source>
        <dbReference type="PIRSR" id="PIRSR613078-2"/>
    </source>
</evidence>
<protein>
    <submittedName>
        <fullName evidence="4">Histidine phosphatase family protein</fullName>
    </submittedName>
</protein>
<dbReference type="InterPro" id="IPR050275">
    <property type="entry name" value="PGM_Phosphatase"/>
</dbReference>
<dbReference type="EMBL" id="SMKW01000090">
    <property type="protein sequence ID" value="TDD38078.1"/>
    <property type="molecule type" value="Genomic_DNA"/>
</dbReference>
<reference evidence="4 5" key="1">
    <citation type="submission" date="2019-03" db="EMBL/GenBank/DDBJ databases">
        <title>Draft genome sequences of novel Actinobacteria.</title>
        <authorList>
            <person name="Sahin N."/>
            <person name="Ay H."/>
            <person name="Saygin H."/>
        </authorList>
    </citation>
    <scope>NUCLEOTIDE SEQUENCE [LARGE SCALE GENOMIC DNA]</scope>
    <source>
        <strain evidence="4 5">7K502</strain>
    </source>
</reference>
<feature type="active site" description="Proton donor/acceptor" evidence="1">
    <location>
        <position position="100"/>
    </location>
</feature>
<dbReference type="SUPFAM" id="SSF53254">
    <property type="entry name" value="Phosphoglycerate mutase-like"/>
    <property type="match status" value="1"/>
</dbReference>
<dbReference type="Pfam" id="PF00300">
    <property type="entry name" value="His_Phos_1"/>
    <property type="match status" value="1"/>
</dbReference>
<sequence length="248" mass="26810">MTPTDSEETMIPQRTSPPAPGRLLLIRHAQTQCTVEGRFCGAHDATLTATGETMARHLAGHPALDGIDLVLSSPATRARATAERLTRGTGKYEVDDRLRELSFGAWESKKPSDLHGDERYESWKRNPALHCPPGGESGLEVAARVVAAVRDALERSREVAVVTHKAPVRLAACFLLGIPLSRYRDLAAAPVGSVTELTFDQDHVRLRGLGDVSHLPPEWRRNPDGSGPGPAPSGSSSPREHPAPEHVR</sequence>
<dbReference type="InterPro" id="IPR013078">
    <property type="entry name" value="His_Pase_superF_clade-1"/>
</dbReference>
<evidence type="ECO:0000313" key="4">
    <source>
        <dbReference type="EMBL" id="TDD38078.1"/>
    </source>
</evidence>
<dbReference type="AlphaFoldDB" id="A0A4R4Y172"/>
<dbReference type="GO" id="GO:0016791">
    <property type="term" value="F:phosphatase activity"/>
    <property type="evidence" value="ECO:0007669"/>
    <property type="project" value="TreeGrafter"/>
</dbReference>
<name>A0A4R4Y172_9PSEU</name>
<organism evidence="4 5">
    <name type="scientific">Saccharopolyspora elongata</name>
    <dbReference type="NCBI Taxonomy" id="2530387"/>
    <lineage>
        <taxon>Bacteria</taxon>
        <taxon>Bacillati</taxon>
        <taxon>Actinomycetota</taxon>
        <taxon>Actinomycetes</taxon>
        <taxon>Pseudonocardiales</taxon>
        <taxon>Pseudonocardiaceae</taxon>
        <taxon>Saccharopolyspora</taxon>
    </lineage>
</organism>
<accession>A0A4R4Y172</accession>
<keyword evidence="5" id="KW-1185">Reference proteome</keyword>
<dbReference type="GO" id="GO:0005737">
    <property type="term" value="C:cytoplasm"/>
    <property type="evidence" value="ECO:0007669"/>
    <property type="project" value="TreeGrafter"/>
</dbReference>
<gene>
    <name evidence="4" type="ORF">E1288_39640</name>
</gene>
<dbReference type="Proteomes" id="UP000294947">
    <property type="component" value="Unassembled WGS sequence"/>
</dbReference>
<proteinExistence type="predicted"/>
<evidence type="ECO:0000313" key="5">
    <source>
        <dbReference type="Proteomes" id="UP000294947"/>
    </source>
</evidence>